<evidence type="ECO:0000313" key="18">
    <source>
        <dbReference type="Proteomes" id="UP000789390"/>
    </source>
</evidence>
<keyword evidence="10" id="KW-0460">Magnesium</keyword>
<dbReference type="Pfam" id="PF20309">
    <property type="entry name" value="DRHyd-ASK"/>
    <property type="match status" value="1"/>
</dbReference>
<keyword evidence="5" id="KW-0808">Transferase</keyword>
<evidence type="ECO:0000256" key="10">
    <source>
        <dbReference type="ARBA" id="ARBA00022842"/>
    </source>
</evidence>
<sequence>MTDSVGSDRRSDTSGRDVVIPIAGRLRMDAVCVIDLNQSEYLSHRKKAFDEVRQATAAVNANCHHVQFEKLDFGETTILETFYNADVALVDLSNQVQQSALFYHLGVRESFGMKENILLYNDKDPGLTLMLKRSCSNYTFVSYRTLECGTCVETDPSAARLGCGEESGPEPGFKIQLSIKLRRLLQDVEVQSKAHMKEKFLADLRKARETWTGQELIRALQGMRRRLDDPNILSGDVILNMLISFREVQDYDAMVTLLEDLKTVPNRRHYTHTPAIRHLYAFALNRRNREGDRERALEVMKKALEKKENHVPDILCLCGRIYKDIFVESQHTDMDSLQNAIHWYRKGFEVQPNEYAGINLATLLVIAGNEFSKSEELQHIGMVLNNLIGRKGSLSSLKDYWDVATFFEICVLAEDYGKAVQAAECMFKLKPPNWHLKSTIGNITLINRFRHKTDESASATGESTPSPEEQVFNFWLEYFVEATKAETEETIRFPIVIVEPTKVFMPSYVNVHLGAEEKSLEIWNMCLDSLLGKCRQVHHWLFTAEMIKSVSLYKRDERCLFLYVHQNSDDFQMIFPSAACRQMFYDLVLQLTADLGEAFTDLDSDLTPGAIRYEYELDDQSRRVVLGKGTYGVVYAARDFDTQVRIAVKEVPEKDIGEVQPLHEEIRLHSQLRHRNIVKYLGSISEGGFFKIFMEQVPGGSLSELLRSKWGPLKENEATIAYYTRQILQGLKYLHDQKIVHRDIKGDNVLVNTYSGVVKISDFGTSKRLAGLCLSTETFTGTLQYMAPEVIDKGQRGYGAPADIWSLGCTIVEMATGKPPFIELGSPEAAMFKVGYYKMHPEIPVEMSERAKQFILRCFEPDPDRRATAAELMEENFLSEKKKMGRLPTNQEYSRSVSVPIGDRSMLRTERGSHLPRMASSPEENGFAYMTKTSPANTSIHSPMSSPVTIPAQLSFTTSTVMSLDDDPLICGRRSSANSHGTNTGPSSGYLSPFPLSPEVDGCSSKGGGILGEGVELSPEDGFYTLKKDSQRRQTLTRVLSQDGKKICEVWLRSLEREVGQTPLTAPHLLTLMRGLRDYIPEQNKSAIEAAISTLREEVDFDVTALNHIQLALYLFQDAVNAVLRMHSIKPHWMFALDNLVRSAVQAAITVLSPELGANLAGGESRRVKVDDRVDGLGDGKPIANWEEVRERVEEGSTSGVSTINSNKSPKELMVEIEKLREELKNSLEALRRDNCRLMQELVDTQRSFQDTLRLTLSEQQIQRQLLQQLLPPRPLQVQEIPREEIIDSSLVSWLKSINVDECDIALFTSEGYVLIDVVAFFTREDLRRLGLRGGTELRLWRAILEQRAQSNVA</sequence>
<keyword evidence="18" id="KW-1185">Reference proteome</keyword>
<gene>
    <name evidence="17" type="ORF">DGAL_LOCUS16497</name>
</gene>
<evidence type="ECO:0000256" key="8">
    <source>
        <dbReference type="ARBA" id="ARBA00022777"/>
    </source>
</evidence>
<evidence type="ECO:0000256" key="5">
    <source>
        <dbReference type="ARBA" id="ARBA00022679"/>
    </source>
</evidence>
<keyword evidence="8" id="KW-0418">Kinase</keyword>
<dbReference type="EC" id="2.7.11.25" evidence="3"/>
<dbReference type="SMART" id="SM00220">
    <property type="entry name" value="S_TKc"/>
    <property type="match status" value="1"/>
</dbReference>
<evidence type="ECO:0000256" key="12">
    <source>
        <dbReference type="ARBA" id="ARBA00047559"/>
    </source>
</evidence>
<name>A0A8J2SC43_9CRUS</name>
<dbReference type="FunFam" id="1.10.510.10:FF:000054">
    <property type="entry name" value="Mitogen-activated protein kinase kinase kinase 5"/>
    <property type="match status" value="1"/>
</dbReference>
<dbReference type="Gene3D" id="1.10.510.10">
    <property type="entry name" value="Transferase(Phosphotransferase) domain 1"/>
    <property type="match status" value="1"/>
</dbReference>
<dbReference type="PROSITE" id="PS00108">
    <property type="entry name" value="PROTEIN_KINASE_ST"/>
    <property type="match status" value="1"/>
</dbReference>
<comment type="caution">
    <text evidence="17">The sequence shown here is derived from an EMBL/GenBank/DDBJ whole genome shotgun (WGS) entry which is preliminary data.</text>
</comment>
<comment type="cofactor">
    <cofactor evidence="1">
        <name>Mg(2+)</name>
        <dbReference type="ChEBI" id="CHEBI:18420"/>
    </cofactor>
</comment>
<evidence type="ECO:0000256" key="4">
    <source>
        <dbReference type="ARBA" id="ARBA00022527"/>
    </source>
</evidence>
<feature type="binding site" evidence="14">
    <location>
        <position position="649"/>
    </location>
    <ligand>
        <name>ATP</name>
        <dbReference type="ChEBI" id="CHEBI:30616"/>
    </ligand>
</feature>
<evidence type="ECO:0000259" key="16">
    <source>
        <dbReference type="PROSITE" id="PS50011"/>
    </source>
</evidence>
<dbReference type="GO" id="GO:0046872">
    <property type="term" value="F:metal ion binding"/>
    <property type="evidence" value="ECO:0007669"/>
    <property type="project" value="UniProtKB-KW"/>
</dbReference>
<dbReference type="InterPro" id="IPR046872">
    <property type="entry name" value="DRHyd-ASK"/>
</dbReference>
<evidence type="ECO:0000256" key="2">
    <source>
        <dbReference type="ARBA" id="ARBA00006529"/>
    </source>
</evidence>
<evidence type="ECO:0000313" key="17">
    <source>
        <dbReference type="EMBL" id="CAH0112722.1"/>
    </source>
</evidence>
<dbReference type="OrthoDB" id="275301at2759"/>
<dbReference type="GO" id="GO:0004709">
    <property type="term" value="F:MAP kinase kinase kinase activity"/>
    <property type="evidence" value="ECO:0007669"/>
    <property type="project" value="UniProtKB-EC"/>
</dbReference>
<dbReference type="Pfam" id="PF19039">
    <property type="entry name" value="ASK_PH"/>
    <property type="match status" value="1"/>
</dbReference>
<dbReference type="InterPro" id="IPR025136">
    <property type="entry name" value="MAP3K_TRAF-bd"/>
</dbReference>
<dbReference type="CDD" id="cd06624">
    <property type="entry name" value="STKc_ASK"/>
    <property type="match status" value="1"/>
</dbReference>
<evidence type="ECO:0000256" key="11">
    <source>
        <dbReference type="ARBA" id="ARBA00023054"/>
    </source>
</evidence>
<dbReference type="EMBL" id="CAKKLH010000330">
    <property type="protein sequence ID" value="CAH0112722.1"/>
    <property type="molecule type" value="Genomic_DNA"/>
</dbReference>
<dbReference type="Gene3D" id="3.30.200.20">
    <property type="entry name" value="Phosphorylase Kinase, domain 1"/>
    <property type="match status" value="1"/>
</dbReference>
<dbReference type="Gene3D" id="1.25.40.10">
    <property type="entry name" value="Tetratricopeptide repeat domain"/>
    <property type="match status" value="1"/>
</dbReference>
<evidence type="ECO:0000256" key="15">
    <source>
        <dbReference type="SAM" id="MobiDB-lite"/>
    </source>
</evidence>
<keyword evidence="4" id="KW-0723">Serine/threonine-protein kinase</keyword>
<keyword evidence="9 14" id="KW-0067">ATP-binding</keyword>
<reference evidence="17" key="1">
    <citation type="submission" date="2021-11" db="EMBL/GenBank/DDBJ databases">
        <authorList>
            <person name="Schell T."/>
        </authorList>
    </citation>
    <scope>NUCLEOTIDE SEQUENCE</scope>
    <source>
        <strain evidence="17">M5</strain>
    </source>
</reference>
<evidence type="ECO:0000256" key="1">
    <source>
        <dbReference type="ARBA" id="ARBA00001946"/>
    </source>
</evidence>
<keyword evidence="7 14" id="KW-0547">Nucleotide-binding</keyword>
<dbReference type="Pfam" id="PF13281">
    <property type="entry name" value="MAP3K_TRAF_bd"/>
    <property type="match status" value="1"/>
</dbReference>
<dbReference type="SUPFAM" id="SSF47769">
    <property type="entry name" value="SAM/Pointed domain"/>
    <property type="match status" value="1"/>
</dbReference>
<proteinExistence type="inferred from homology"/>
<feature type="region of interest" description="Disordered" evidence="15">
    <location>
        <begin position="973"/>
        <end position="996"/>
    </location>
</feature>
<organism evidence="17 18">
    <name type="scientific">Daphnia galeata</name>
    <dbReference type="NCBI Taxonomy" id="27404"/>
    <lineage>
        <taxon>Eukaryota</taxon>
        <taxon>Metazoa</taxon>
        <taxon>Ecdysozoa</taxon>
        <taxon>Arthropoda</taxon>
        <taxon>Crustacea</taxon>
        <taxon>Branchiopoda</taxon>
        <taxon>Diplostraca</taxon>
        <taxon>Cladocera</taxon>
        <taxon>Anomopoda</taxon>
        <taxon>Daphniidae</taxon>
        <taxon>Daphnia</taxon>
    </lineage>
</organism>
<keyword evidence="6" id="KW-0479">Metal-binding</keyword>
<dbReference type="PROSITE" id="PS00107">
    <property type="entry name" value="PROTEIN_KINASE_ATP"/>
    <property type="match status" value="1"/>
</dbReference>
<dbReference type="PANTHER" id="PTHR11584:SF394">
    <property type="entry name" value="APOPTOTIC SIGNAL-REGULATING KINASE 1, ISOFORM C"/>
    <property type="match status" value="1"/>
</dbReference>
<dbReference type="Proteomes" id="UP000789390">
    <property type="component" value="Unassembled WGS sequence"/>
</dbReference>
<dbReference type="InterPro" id="IPR017441">
    <property type="entry name" value="Protein_kinase_ATP_BS"/>
</dbReference>
<dbReference type="GO" id="GO:0005524">
    <property type="term" value="F:ATP binding"/>
    <property type="evidence" value="ECO:0007669"/>
    <property type="project" value="UniProtKB-UniRule"/>
</dbReference>
<evidence type="ECO:0000256" key="3">
    <source>
        <dbReference type="ARBA" id="ARBA00012406"/>
    </source>
</evidence>
<dbReference type="FunFam" id="3.30.200.20:FF:000487">
    <property type="entry name" value="Serine/threonine protein kinase, putative"/>
    <property type="match status" value="1"/>
</dbReference>
<dbReference type="InterPro" id="IPR046873">
    <property type="entry name" value="HisK-N-like"/>
</dbReference>
<evidence type="ECO:0000256" key="6">
    <source>
        <dbReference type="ARBA" id="ARBA00022723"/>
    </source>
</evidence>
<protein>
    <recommendedName>
        <fullName evidence="3">mitogen-activated protein kinase kinase kinase</fullName>
        <ecNumber evidence="3">2.7.11.25</ecNumber>
    </recommendedName>
</protein>
<comment type="similarity">
    <text evidence="2">Belongs to the protein kinase superfamily. STE Ser/Thr protein kinase family. MAP kinase kinase kinase subfamily.</text>
</comment>
<dbReference type="Pfam" id="PF20302">
    <property type="entry name" value="HisK-N-like"/>
    <property type="match status" value="1"/>
</dbReference>
<feature type="domain" description="Protein kinase" evidence="16">
    <location>
        <begin position="620"/>
        <end position="878"/>
    </location>
</feature>
<evidence type="ECO:0000256" key="14">
    <source>
        <dbReference type="PROSITE-ProRule" id="PRU10141"/>
    </source>
</evidence>
<dbReference type="InterPro" id="IPR011009">
    <property type="entry name" value="Kinase-like_dom_sf"/>
</dbReference>
<evidence type="ECO:0000256" key="7">
    <source>
        <dbReference type="ARBA" id="ARBA00022741"/>
    </source>
</evidence>
<evidence type="ECO:0000256" key="9">
    <source>
        <dbReference type="ARBA" id="ARBA00022840"/>
    </source>
</evidence>
<feature type="compositionally biased region" description="Polar residues" evidence="15">
    <location>
        <begin position="975"/>
        <end position="990"/>
    </location>
</feature>
<dbReference type="PANTHER" id="PTHR11584">
    <property type="entry name" value="SERINE/THREONINE PROTEIN KINASE"/>
    <property type="match status" value="1"/>
</dbReference>
<dbReference type="InterPro" id="IPR011990">
    <property type="entry name" value="TPR-like_helical_dom_sf"/>
</dbReference>
<comment type="catalytic activity">
    <reaction evidence="12">
        <text>L-threonyl-[protein] + ATP = O-phospho-L-threonyl-[protein] + ADP + H(+)</text>
        <dbReference type="Rhea" id="RHEA:46608"/>
        <dbReference type="Rhea" id="RHEA-COMP:11060"/>
        <dbReference type="Rhea" id="RHEA-COMP:11605"/>
        <dbReference type="ChEBI" id="CHEBI:15378"/>
        <dbReference type="ChEBI" id="CHEBI:30013"/>
        <dbReference type="ChEBI" id="CHEBI:30616"/>
        <dbReference type="ChEBI" id="CHEBI:61977"/>
        <dbReference type="ChEBI" id="CHEBI:456216"/>
        <dbReference type="EC" id="2.7.11.25"/>
    </reaction>
</comment>
<dbReference type="InterPro" id="IPR013761">
    <property type="entry name" value="SAM/pointed_sf"/>
</dbReference>
<dbReference type="SUPFAM" id="SSF56112">
    <property type="entry name" value="Protein kinase-like (PK-like)"/>
    <property type="match status" value="1"/>
</dbReference>
<dbReference type="Pfam" id="PF00069">
    <property type="entry name" value="Pkinase"/>
    <property type="match status" value="1"/>
</dbReference>
<dbReference type="Gene3D" id="1.10.150.50">
    <property type="entry name" value="Transcription Factor, Ets-1"/>
    <property type="match status" value="1"/>
</dbReference>
<evidence type="ECO:0000256" key="13">
    <source>
        <dbReference type="ARBA" id="ARBA00048329"/>
    </source>
</evidence>
<dbReference type="InterPro" id="IPR000719">
    <property type="entry name" value="Prot_kinase_dom"/>
</dbReference>
<comment type="catalytic activity">
    <reaction evidence="13">
        <text>L-seryl-[protein] + ATP = O-phospho-L-seryl-[protein] + ADP + H(+)</text>
        <dbReference type="Rhea" id="RHEA:17989"/>
        <dbReference type="Rhea" id="RHEA-COMP:9863"/>
        <dbReference type="Rhea" id="RHEA-COMP:11604"/>
        <dbReference type="ChEBI" id="CHEBI:15378"/>
        <dbReference type="ChEBI" id="CHEBI:29999"/>
        <dbReference type="ChEBI" id="CHEBI:30616"/>
        <dbReference type="ChEBI" id="CHEBI:83421"/>
        <dbReference type="ChEBI" id="CHEBI:456216"/>
        <dbReference type="EC" id="2.7.11.25"/>
    </reaction>
</comment>
<dbReference type="InterPro" id="IPR008271">
    <property type="entry name" value="Ser/Thr_kinase_AS"/>
</dbReference>
<accession>A0A8J2SC43</accession>
<keyword evidence="11" id="KW-0175">Coiled coil</keyword>
<dbReference type="InterPro" id="IPR043969">
    <property type="entry name" value="MAP3K_PH"/>
</dbReference>
<dbReference type="PROSITE" id="PS50011">
    <property type="entry name" value="PROTEIN_KINASE_DOM"/>
    <property type="match status" value="1"/>
</dbReference>